<accession>A0A6F9D7X8</accession>
<proteinExistence type="evidence at transcript level"/>
<evidence type="ECO:0000256" key="1">
    <source>
        <dbReference type="ARBA" id="ARBA00023054"/>
    </source>
</evidence>
<feature type="coiled-coil region" evidence="2">
    <location>
        <begin position="413"/>
        <end position="518"/>
    </location>
</feature>
<evidence type="ECO:0000256" key="2">
    <source>
        <dbReference type="SAM" id="Coils"/>
    </source>
</evidence>
<evidence type="ECO:0000313" key="3">
    <source>
        <dbReference type="EMBL" id="CAB3228193.1"/>
    </source>
</evidence>
<name>A0A6F9D7X8_9ASCI</name>
<sequence>MSGRDLRSFVVSHQTRYQDSEEQNHLVARAMGGLASDRYRQLDYETARQKAELYKYKANKSRSKVEEIEARASQTHEQSLIKQHNMIWQDSFTALSQYDQIEEEYNNILEEFYKTAGILDKELCNEVKKSVQASEEEVNRFEEAVIRPLNTFRSDLSFRTHQLAKKQSTDVEETSIRDEITSVKKQSETVYKWLAQQRLTLTEGEEIIPGFKDSDVTMPLLDRAIPVDVFFAECPIDDVRNSVLQQFVDLHIQYNEKFNQESSRLQEIVAAISDLPRPWDVTDQWTFHVVHEIYYRFAPEHLKRKLTELLPDILRRLLPGRSRWDIFEMDAIAMKLRFAKSRLSSIVECYQRDFDNLHSKALALFNEASNSYRKSLGKEAAKHHQRLVCDRLHRELAEMRNIQSEMMRIETILAEEKRMKEEVMRERDRQRMEAKRKKIHQKVSEFQQRKTNENEMRRRQNERRLNELKAQLEKQRKHDKIRVKQRELMHKERLEEAAKILKMKEEEEKRRLERLDALRSTVAVQAEANPQRMVQDTTASKARIGVGTNQDVDIQAPLFRLHGYNQAQIEQDRRVRAEEALRKAGLINSDYARQVLSTLIPPTVPRPDAFSKAVQSAFSNTNT</sequence>
<dbReference type="EMBL" id="LR783640">
    <property type="protein sequence ID" value="CAB3228193.1"/>
    <property type="molecule type" value="mRNA"/>
</dbReference>
<protein>
    <submittedName>
        <fullName evidence="3">Coiled-coil domain-containing protein 148-like</fullName>
    </submittedName>
</protein>
<organism evidence="3">
    <name type="scientific">Phallusia mammillata</name>
    <dbReference type="NCBI Taxonomy" id="59560"/>
    <lineage>
        <taxon>Eukaryota</taxon>
        <taxon>Metazoa</taxon>
        <taxon>Chordata</taxon>
        <taxon>Tunicata</taxon>
        <taxon>Ascidiacea</taxon>
        <taxon>Phlebobranchia</taxon>
        <taxon>Ascidiidae</taxon>
        <taxon>Phallusia</taxon>
    </lineage>
</organism>
<dbReference type="PANTHER" id="PTHR21549:SF1">
    <property type="entry name" value="COILED-COIL DOMAIN-CONTAINING PROTEIN 148"/>
    <property type="match status" value="1"/>
</dbReference>
<dbReference type="PANTHER" id="PTHR21549">
    <property type="entry name" value="MUTATED IN BLADDER CANCER 1"/>
    <property type="match status" value="1"/>
</dbReference>
<dbReference type="InterPro" id="IPR039902">
    <property type="entry name" value="CCDC148/CCDC112"/>
</dbReference>
<reference evidence="3" key="1">
    <citation type="submission" date="2020-04" db="EMBL/GenBank/DDBJ databases">
        <authorList>
            <person name="Neveu A P."/>
        </authorList>
    </citation>
    <scope>NUCLEOTIDE SEQUENCE</scope>
    <source>
        <tissue evidence="3">Whole embryo</tissue>
    </source>
</reference>
<keyword evidence="1 2" id="KW-0175">Coiled coil</keyword>
<dbReference type="AlphaFoldDB" id="A0A6F9D7X8"/>
<gene>
    <name evidence="3" type="primary">Ccdc148</name>
</gene>